<sequence>MKITWYFFAKMRVKQMKLLKVHGSGNDFYMLDAQTLERQLTETEIRQLAVNICDRKNGLLDGADGLLWVDRADHVGPIGRMRVINADGSEASMCGNGLRCVARYLAQQNQTQSFAVQTMEADLPVAKMPNLAPDVATYQAHIAPVSFKAADLKMHVNHEAETLVDQAIDELDSDLKFTAVAVPNPHLIAFVDQATLESDQLGELGRYLNDGQNPIFPDGVNVSFVRVLGKNEIFVRTFERGVGYTDACGTAMSASSLVSVLLHADQVTNNTEITVKNPGGMVKTKVHHQVAGGEDYIDLIGNATFVRTVELSLADALEHQFENTVVVETGEQTAYEAFVQSLTK</sequence>
<dbReference type="UniPathway" id="UPA00034">
    <property type="reaction ID" value="UER00025"/>
</dbReference>
<feature type="site" description="Could be important to modulate the pK values of the two catalytic cysteine residues" evidence="8">
    <location>
        <position position="239"/>
    </location>
</feature>
<dbReference type="AlphaFoldDB" id="A0A0R2A6P7"/>
<dbReference type="InterPro" id="IPR001653">
    <property type="entry name" value="DAP_epimerase_DapF"/>
</dbReference>
<comment type="caution">
    <text evidence="8">Lacks conserved residue(s) required for the propagation of feature annotation.</text>
</comment>
<proteinExistence type="inferred from homology"/>
<dbReference type="GO" id="GO:0005829">
    <property type="term" value="C:cytosol"/>
    <property type="evidence" value="ECO:0007669"/>
    <property type="project" value="TreeGrafter"/>
</dbReference>
<evidence type="ECO:0000256" key="7">
    <source>
        <dbReference type="ARBA" id="ARBA00051712"/>
    </source>
</evidence>
<evidence type="ECO:0000256" key="5">
    <source>
        <dbReference type="ARBA" id="ARBA00023154"/>
    </source>
</evidence>
<comment type="subunit">
    <text evidence="8">Homodimer.</text>
</comment>
<evidence type="ECO:0000313" key="11">
    <source>
        <dbReference type="Proteomes" id="UP000051733"/>
    </source>
</evidence>
<evidence type="ECO:0000256" key="4">
    <source>
        <dbReference type="ARBA" id="ARBA00022605"/>
    </source>
</evidence>
<evidence type="ECO:0000256" key="3">
    <source>
        <dbReference type="ARBA" id="ARBA00013080"/>
    </source>
</evidence>
<dbReference type="Gene3D" id="3.10.310.10">
    <property type="entry name" value="Diaminopimelate Epimerase, Chain A, domain 1"/>
    <property type="match status" value="2"/>
</dbReference>
<dbReference type="PANTHER" id="PTHR31689">
    <property type="entry name" value="DIAMINOPIMELATE EPIMERASE, CHLOROPLASTIC"/>
    <property type="match status" value="1"/>
</dbReference>
<comment type="function">
    <text evidence="8">Catalyzes the stereoinversion of LL-2,6-diaminopimelate (L,L-DAP) to meso-diaminopimelate (meso-DAP), a precursor of L-lysine and an essential component of the bacterial peptidoglycan.</text>
</comment>
<keyword evidence="8" id="KW-0963">Cytoplasm</keyword>
<feature type="active site" description="Proton donor" evidence="8">
    <location>
        <position position="94"/>
    </location>
</feature>
<dbReference type="GO" id="GO:0009089">
    <property type="term" value="P:lysine biosynthetic process via diaminopimelate"/>
    <property type="evidence" value="ECO:0007669"/>
    <property type="project" value="UniProtKB-UniRule"/>
</dbReference>
<dbReference type="EMBL" id="AYYY01000006">
    <property type="protein sequence ID" value="KRM62341.1"/>
    <property type="molecule type" value="Genomic_DNA"/>
</dbReference>
<feature type="binding site" evidence="8">
    <location>
        <position position="221"/>
    </location>
    <ligand>
        <name>substrate</name>
    </ligand>
</feature>
<evidence type="ECO:0000256" key="8">
    <source>
        <dbReference type="HAMAP-Rule" id="MF_00197"/>
    </source>
</evidence>
<feature type="active site" description="Proton acceptor" evidence="8">
    <location>
        <position position="248"/>
    </location>
</feature>
<comment type="similarity">
    <text evidence="2 8">Belongs to the diaminopimelate epimerase family.</text>
</comment>
<dbReference type="PATRIC" id="fig|1423813.3.peg.2452"/>
<evidence type="ECO:0000256" key="2">
    <source>
        <dbReference type="ARBA" id="ARBA00010219"/>
    </source>
</evidence>
<dbReference type="Proteomes" id="UP000051733">
    <property type="component" value="Unassembled WGS sequence"/>
</dbReference>
<feature type="binding site" evidence="8">
    <location>
        <begin position="249"/>
        <end position="250"/>
    </location>
    <ligand>
        <name>substrate</name>
    </ligand>
</feature>
<dbReference type="PANTHER" id="PTHR31689:SF0">
    <property type="entry name" value="DIAMINOPIMELATE EPIMERASE"/>
    <property type="match status" value="1"/>
</dbReference>
<keyword evidence="6 8" id="KW-0413">Isomerase</keyword>
<feature type="active site" evidence="9">
    <location>
        <position position="94"/>
    </location>
</feature>
<feature type="binding site" evidence="8">
    <location>
        <position position="85"/>
    </location>
    <ligand>
        <name>substrate</name>
    </ligand>
</feature>
<dbReference type="NCBIfam" id="TIGR00652">
    <property type="entry name" value="DapF"/>
    <property type="match status" value="1"/>
</dbReference>
<comment type="pathway">
    <text evidence="1 8">Amino-acid biosynthesis; L-lysine biosynthesis via DAP pathway; DL-2,6-diaminopimelate from LL-2,6-diaminopimelate: step 1/1.</text>
</comment>
<comment type="subcellular location">
    <subcellularLocation>
        <location evidence="8">Cytoplasm</location>
    </subcellularLocation>
</comment>
<dbReference type="PROSITE" id="PS01326">
    <property type="entry name" value="DAP_EPIMERASE"/>
    <property type="match status" value="1"/>
</dbReference>
<accession>A0A0R2A6P7</accession>
<dbReference type="STRING" id="1423813.FC26_GL002405"/>
<evidence type="ECO:0000313" key="10">
    <source>
        <dbReference type="EMBL" id="KRM62341.1"/>
    </source>
</evidence>
<feature type="site" description="Could be important to modulate the pK values of the two catalytic cysteine residues" evidence="8">
    <location>
        <position position="186"/>
    </location>
</feature>
<evidence type="ECO:0000256" key="1">
    <source>
        <dbReference type="ARBA" id="ARBA00005196"/>
    </source>
</evidence>
<dbReference type="InterPro" id="IPR018510">
    <property type="entry name" value="DAP_epimerase_AS"/>
</dbReference>
<feature type="binding site" evidence="8">
    <location>
        <position position="184"/>
    </location>
    <ligand>
        <name>substrate</name>
    </ligand>
</feature>
<reference evidence="10 11" key="1">
    <citation type="journal article" date="2015" name="Genome Announc.">
        <title>Expanding the biotechnology potential of lactobacilli through comparative genomics of 213 strains and associated genera.</title>
        <authorList>
            <person name="Sun Z."/>
            <person name="Harris H.M."/>
            <person name="McCann A."/>
            <person name="Guo C."/>
            <person name="Argimon S."/>
            <person name="Zhang W."/>
            <person name="Yang X."/>
            <person name="Jeffery I.B."/>
            <person name="Cooney J.C."/>
            <person name="Kagawa T.F."/>
            <person name="Liu W."/>
            <person name="Song Y."/>
            <person name="Salvetti E."/>
            <person name="Wrobel A."/>
            <person name="Rasinkangas P."/>
            <person name="Parkhill J."/>
            <person name="Rea M.C."/>
            <person name="O'Sullivan O."/>
            <person name="Ritari J."/>
            <person name="Douillard F.P."/>
            <person name="Paul Ross R."/>
            <person name="Yang R."/>
            <person name="Briner A.E."/>
            <person name="Felis G.E."/>
            <person name="de Vos W.M."/>
            <person name="Barrangou R."/>
            <person name="Klaenhammer T.R."/>
            <person name="Caufield P.W."/>
            <person name="Cui Y."/>
            <person name="Zhang H."/>
            <person name="O'Toole P.W."/>
        </authorList>
    </citation>
    <scope>NUCLEOTIDE SEQUENCE [LARGE SCALE GENOMIC DNA]</scope>
    <source>
        <strain evidence="10 11">DSM 20634</strain>
    </source>
</reference>
<organism evidence="10 11">
    <name type="scientific">Paucilactobacillus vaccinostercus DSM 20634</name>
    <dbReference type="NCBI Taxonomy" id="1423813"/>
    <lineage>
        <taxon>Bacteria</taxon>
        <taxon>Bacillati</taxon>
        <taxon>Bacillota</taxon>
        <taxon>Bacilli</taxon>
        <taxon>Lactobacillales</taxon>
        <taxon>Lactobacillaceae</taxon>
        <taxon>Paucilactobacillus</taxon>
    </lineage>
</organism>
<keyword evidence="11" id="KW-1185">Reference proteome</keyword>
<evidence type="ECO:0000256" key="6">
    <source>
        <dbReference type="ARBA" id="ARBA00023235"/>
    </source>
</evidence>
<name>A0A0R2A6P7_9LACO</name>
<keyword evidence="4 8" id="KW-0028">Amino-acid biosynthesis</keyword>
<evidence type="ECO:0000256" key="9">
    <source>
        <dbReference type="PROSITE-ProRule" id="PRU10125"/>
    </source>
</evidence>
<feature type="binding site" evidence="8">
    <location>
        <position position="26"/>
    </location>
    <ligand>
        <name>substrate</name>
    </ligand>
</feature>
<keyword evidence="5 8" id="KW-0457">Lysine biosynthesis</keyword>
<feature type="binding site" evidence="8">
    <location>
        <begin position="239"/>
        <end position="240"/>
    </location>
    <ligand>
        <name>substrate</name>
    </ligand>
</feature>
<comment type="caution">
    <text evidence="10">The sequence shown here is derived from an EMBL/GenBank/DDBJ whole genome shotgun (WGS) entry which is preliminary data.</text>
</comment>
<dbReference type="GO" id="GO:0008837">
    <property type="term" value="F:diaminopimelate epimerase activity"/>
    <property type="evidence" value="ECO:0007669"/>
    <property type="project" value="UniProtKB-UniRule"/>
</dbReference>
<gene>
    <name evidence="8" type="primary">dapF</name>
    <name evidence="10" type="ORF">FC26_GL002405</name>
</gene>
<dbReference type="SUPFAM" id="SSF54506">
    <property type="entry name" value="Diaminopimelate epimerase-like"/>
    <property type="match status" value="2"/>
</dbReference>
<dbReference type="EC" id="5.1.1.7" evidence="3 8"/>
<dbReference type="Pfam" id="PF01678">
    <property type="entry name" value="DAP_epimerase"/>
    <property type="match status" value="2"/>
</dbReference>
<comment type="catalytic activity">
    <reaction evidence="7 8">
        <text>(2S,6S)-2,6-diaminopimelate = meso-2,6-diaminopimelate</text>
        <dbReference type="Rhea" id="RHEA:15393"/>
        <dbReference type="ChEBI" id="CHEBI:57609"/>
        <dbReference type="ChEBI" id="CHEBI:57791"/>
        <dbReference type="EC" id="5.1.1.7"/>
    </reaction>
</comment>
<feature type="binding site" evidence="8">
    <location>
        <begin position="95"/>
        <end position="96"/>
    </location>
    <ligand>
        <name>substrate</name>
    </ligand>
</feature>
<dbReference type="HAMAP" id="MF_00197">
    <property type="entry name" value="DAP_epimerase"/>
    <property type="match status" value="1"/>
</dbReference>
<protein>
    <recommendedName>
        <fullName evidence="3 8">Diaminopimelate epimerase</fullName>
        <shortName evidence="8">DAP epimerase</shortName>
        <ecNumber evidence="3 8">5.1.1.7</ecNumber>
    </recommendedName>
    <alternativeName>
        <fullName evidence="8">PLP-independent amino acid racemase</fullName>
    </alternativeName>
</protein>